<protein>
    <recommendedName>
        <fullName evidence="3">Transcription factor MYC/MYB N-terminal domain-containing protein</fullName>
    </recommendedName>
</protein>
<evidence type="ECO:0000313" key="4">
    <source>
        <dbReference type="EMBL" id="CAE4605053.1"/>
    </source>
</evidence>
<evidence type="ECO:0000259" key="3">
    <source>
        <dbReference type="Pfam" id="PF14215"/>
    </source>
</evidence>
<keyword evidence="2" id="KW-0804">Transcription</keyword>
<dbReference type="AlphaFoldDB" id="A0A7S4R6K5"/>
<reference evidence="4" key="1">
    <citation type="submission" date="2021-01" db="EMBL/GenBank/DDBJ databases">
        <authorList>
            <person name="Corre E."/>
            <person name="Pelletier E."/>
            <person name="Niang G."/>
            <person name="Scheremetjew M."/>
            <person name="Finn R."/>
            <person name="Kale V."/>
            <person name="Holt S."/>
            <person name="Cochrane G."/>
            <person name="Meng A."/>
            <person name="Brown T."/>
            <person name="Cohen L."/>
        </authorList>
    </citation>
    <scope>NUCLEOTIDE SEQUENCE</scope>
    <source>
        <strain evidence="4">CCMP3105</strain>
    </source>
</reference>
<dbReference type="InterPro" id="IPR029016">
    <property type="entry name" value="GAF-like_dom_sf"/>
</dbReference>
<dbReference type="InterPro" id="IPR025610">
    <property type="entry name" value="MYC/MYB_N"/>
</dbReference>
<dbReference type="Gene3D" id="3.30.450.40">
    <property type="match status" value="1"/>
</dbReference>
<proteinExistence type="predicted"/>
<keyword evidence="1" id="KW-0805">Transcription regulation</keyword>
<dbReference type="Pfam" id="PF14215">
    <property type="entry name" value="bHLH-MYC_N"/>
    <property type="match status" value="1"/>
</dbReference>
<name>A0A7S4R6K5_9DINO</name>
<organism evidence="4">
    <name type="scientific">Alexandrium monilatum</name>
    <dbReference type="NCBI Taxonomy" id="311494"/>
    <lineage>
        <taxon>Eukaryota</taxon>
        <taxon>Sar</taxon>
        <taxon>Alveolata</taxon>
        <taxon>Dinophyceae</taxon>
        <taxon>Gonyaulacales</taxon>
        <taxon>Pyrocystaceae</taxon>
        <taxon>Alexandrium</taxon>
    </lineage>
</organism>
<gene>
    <name evidence="4" type="ORF">AMON00008_LOCUS30950</name>
</gene>
<accession>A0A7S4R6K5</accession>
<dbReference type="EMBL" id="HBNR01044485">
    <property type="protein sequence ID" value="CAE4605053.1"/>
    <property type="molecule type" value="Transcribed_RNA"/>
</dbReference>
<evidence type="ECO:0000256" key="2">
    <source>
        <dbReference type="ARBA" id="ARBA00023163"/>
    </source>
</evidence>
<sequence>MATNGDLCHAKLQELVDNFTPGGCYGIEWVLSGDSLIHKSHYNPAWRIEGVRRQGLQGLYTTESTRFTFEVGQGFVGKVFEVQKPLFVGDVQAPDPEEVKDAMQSWKSCYGSVFLRSELARKYGIRAAMFLPSKDGVREVGSVVKMTEVPRYFAPYHSSGMPPLAVAAGAPAGPDPKPESAAAPPAFLKPLVDEFTAGGCYAIVWAVQDDALVHQSHYNPGWRIEGVRKRGLGGLYTTESAAYTFAVGEGFVGKVFQAQEALFVRDLQEPDPEGVKDAIQSWGGAEFMRSSLAEKYGIRSALFIPSPSGVLEVGSSVVAPSAKEFFAEGAAEVLSGGGYAFRSGRAEPAV</sequence>
<feature type="domain" description="Transcription factor MYC/MYB N-terminal" evidence="3">
    <location>
        <begin position="240"/>
        <end position="319"/>
    </location>
</feature>
<evidence type="ECO:0000256" key="1">
    <source>
        <dbReference type="ARBA" id="ARBA00023015"/>
    </source>
</evidence>